<comment type="cofactor">
    <cofactor evidence="1 9 10">
        <name>heme</name>
        <dbReference type="ChEBI" id="CHEBI:30413"/>
    </cofactor>
</comment>
<evidence type="ECO:0000256" key="5">
    <source>
        <dbReference type="ARBA" id="ARBA00022723"/>
    </source>
</evidence>
<sequence>MDQPSARNNKKGENNQKNEQLDQHRIENTGEKITTNEGLKVANNENTLKAGDRGPVLMEDFHFFQKQMHFDTERIPERVVHARGFGVHGEFESYKSMKKYTRAGFLQEPEAKTPVFARFSTVQGGKGSKDTARDIRGFAVKFYTEEGNYDLLGLQFPVFVVHDAFKFVDSQHALKPEPHNDMPTASAAHDNFWDFVANNQESAHFVMWSMSDRAIPRSWRMMEGFGINIFRFVNEEGKSHFVRFHWKPVLGVHSLLMEEAQIIGGVDPDYHRRDIREAIERGAYPEFELGVQMISEEDEYKFDFDVIDPTKLWPEELVPVEIIGKMTLNRNVDNFFAETEQVAFDVTNLVPGINFSNDPILQGRTFTYKITQQHRLGGSNYPDLPINRSLCPFHNNQRDSFSRHRIDVDQVNYYQNSIANNTPAPTPPEQGGFVHYPEHVEGPKIKASSESFKDYFSHARLFWNSMSAIEKQHIIEAFSFELGKVESLSIRQQVVDMYANVDQGMASIIADNVGVNPPTGQHVAVTASSPALSQENTPHYPHTLRVGVLIGHGFNGQEVKSVIETLNQHGVFVEIVSDKFATLTGADGTELKVTKTFLTTPEVLFDALYVVGGTSNHQTAFDRYVVDFVNGAYKHYKPIGIATTGEEYLRPSEEHHLAGVLFAATNQNFGREFVLLSPNGVFGIDSKILKE</sequence>
<dbReference type="Gene3D" id="2.40.180.10">
    <property type="entry name" value="Catalase core domain"/>
    <property type="match status" value="1"/>
</dbReference>
<dbReference type="InterPro" id="IPR029062">
    <property type="entry name" value="Class_I_gatase-like"/>
</dbReference>
<evidence type="ECO:0000256" key="3">
    <source>
        <dbReference type="ARBA" id="ARBA00022559"/>
    </source>
</evidence>
<dbReference type="GO" id="GO:0046872">
    <property type="term" value="F:metal ion binding"/>
    <property type="evidence" value="ECO:0007669"/>
    <property type="project" value="UniProtKB-KW"/>
</dbReference>
<feature type="binding site" evidence="11">
    <location>
        <position position="78"/>
    </location>
    <ligand>
        <name>heme</name>
        <dbReference type="ChEBI" id="CHEBI:30413"/>
    </ligand>
</feature>
<dbReference type="InterPro" id="IPR020835">
    <property type="entry name" value="Catalase_sf"/>
</dbReference>
<dbReference type="InterPro" id="IPR041399">
    <property type="entry name" value="Catalase_large_C"/>
</dbReference>
<dbReference type="EC" id="1.11.1.6" evidence="2 9"/>
<evidence type="ECO:0000256" key="4">
    <source>
        <dbReference type="ARBA" id="ARBA00022617"/>
    </source>
</evidence>
<feature type="domain" description="Catalase core" evidence="13">
    <location>
        <begin position="34"/>
        <end position="422"/>
    </location>
</feature>
<feature type="compositionally biased region" description="Basic and acidic residues" evidence="12">
    <location>
        <begin position="10"/>
        <end position="24"/>
    </location>
</feature>
<evidence type="ECO:0000256" key="9">
    <source>
        <dbReference type="PIRNR" id="PIRNR038927"/>
    </source>
</evidence>
<dbReference type="Gene3D" id="1.20.1370.20">
    <property type="match status" value="1"/>
</dbReference>
<comment type="similarity">
    <text evidence="9">Belongs to the catalase family.</text>
</comment>
<keyword evidence="8 9" id="KW-0376">Hydrogen peroxide</keyword>
<reference evidence="15" key="1">
    <citation type="submission" date="2016-10" db="EMBL/GenBank/DDBJ databases">
        <authorList>
            <person name="Varghese N."/>
            <person name="Submissions S."/>
        </authorList>
    </citation>
    <scope>NUCLEOTIDE SEQUENCE [LARGE SCALE GENOMIC DNA]</scope>
    <source>
        <strain evidence="15">B48,IBRC-M 10115,DSM 25386,CECT 8001</strain>
    </source>
</reference>
<name>A0A1H7YZY9_9BACI</name>
<feature type="binding site" evidence="11">
    <location>
        <position position="364"/>
    </location>
    <ligand>
        <name>heme</name>
        <dbReference type="ChEBI" id="CHEBI:30413"/>
    </ligand>
</feature>
<dbReference type="Pfam" id="PF00199">
    <property type="entry name" value="Catalase"/>
    <property type="match status" value="1"/>
</dbReference>
<dbReference type="InterPro" id="IPR011614">
    <property type="entry name" value="Catalase_core"/>
</dbReference>
<dbReference type="InterPro" id="IPR010582">
    <property type="entry name" value="Catalase_immune_responsive"/>
</dbReference>
<dbReference type="Gene3D" id="3.40.50.880">
    <property type="match status" value="1"/>
</dbReference>
<evidence type="ECO:0000256" key="6">
    <source>
        <dbReference type="ARBA" id="ARBA00023002"/>
    </source>
</evidence>
<evidence type="ECO:0000256" key="11">
    <source>
        <dbReference type="PIRSR" id="PIRSR038927-3"/>
    </source>
</evidence>
<dbReference type="SMART" id="SM01060">
    <property type="entry name" value="Catalase"/>
    <property type="match status" value="1"/>
</dbReference>
<keyword evidence="4 9" id="KW-0349">Heme</keyword>
<gene>
    <name evidence="14" type="ORF">SAMN05192533_103183</name>
</gene>
<dbReference type="InterPro" id="IPR024712">
    <property type="entry name" value="Catalase_clade2"/>
</dbReference>
<evidence type="ECO:0000256" key="12">
    <source>
        <dbReference type="SAM" id="MobiDB-lite"/>
    </source>
</evidence>
<dbReference type="SUPFAM" id="SSF56634">
    <property type="entry name" value="Heme-dependent catalase-like"/>
    <property type="match status" value="1"/>
</dbReference>
<keyword evidence="15" id="KW-1185">Reference proteome</keyword>
<keyword evidence="3 9" id="KW-0575">Peroxidase</keyword>
<dbReference type="PIRSF" id="PIRSF038927">
    <property type="entry name" value="Catalase_clade2"/>
    <property type="match status" value="1"/>
</dbReference>
<dbReference type="SUPFAM" id="SSF52317">
    <property type="entry name" value="Class I glutamine amidotransferase-like"/>
    <property type="match status" value="1"/>
</dbReference>
<evidence type="ECO:0000313" key="15">
    <source>
        <dbReference type="Proteomes" id="UP000198553"/>
    </source>
</evidence>
<evidence type="ECO:0000313" key="14">
    <source>
        <dbReference type="EMBL" id="SEM50817.1"/>
    </source>
</evidence>
<dbReference type="CDD" id="cd03132">
    <property type="entry name" value="GATase1_catalase"/>
    <property type="match status" value="1"/>
</dbReference>
<proteinExistence type="inferred from homology"/>
<dbReference type="PANTHER" id="PTHR42821:SF1">
    <property type="entry name" value="CATALASE-B"/>
    <property type="match status" value="1"/>
</dbReference>
<dbReference type="GO" id="GO:0006979">
    <property type="term" value="P:response to oxidative stress"/>
    <property type="evidence" value="ECO:0007669"/>
    <property type="project" value="InterPro"/>
</dbReference>
<dbReference type="InterPro" id="IPR018028">
    <property type="entry name" value="Catalase"/>
</dbReference>
<dbReference type="Pfam" id="PF18011">
    <property type="entry name" value="Catalase_C"/>
    <property type="match status" value="1"/>
</dbReference>
<dbReference type="STRING" id="930146.SAMN05192533_103183"/>
<dbReference type="GO" id="GO:0005829">
    <property type="term" value="C:cytosol"/>
    <property type="evidence" value="ECO:0007669"/>
    <property type="project" value="TreeGrafter"/>
</dbReference>
<feature type="binding site" evidence="11">
    <location>
        <position position="118"/>
    </location>
    <ligand>
        <name>heme</name>
        <dbReference type="ChEBI" id="CHEBI:30413"/>
    </ligand>
</feature>
<feature type="binding site" description="axial binding residue" evidence="10">
    <location>
        <position position="368"/>
    </location>
    <ligand>
        <name>heme</name>
        <dbReference type="ChEBI" id="CHEBI:30413"/>
    </ligand>
    <ligandPart>
        <name>Fe</name>
        <dbReference type="ChEBI" id="CHEBI:18248"/>
    </ligandPart>
</feature>
<evidence type="ECO:0000256" key="10">
    <source>
        <dbReference type="PIRSR" id="PIRSR038927-2"/>
    </source>
</evidence>
<evidence type="ECO:0000259" key="13">
    <source>
        <dbReference type="SMART" id="SM01060"/>
    </source>
</evidence>
<dbReference type="PROSITE" id="PS51402">
    <property type="entry name" value="CATALASE_3"/>
    <property type="match status" value="1"/>
</dbReference>
<feature type="binding site" evidence="11">
    <location>
        <position position="167"/>
    </location>
    <ligand>
        <name>heme</name>
        <dbReference type="ChEBI" id="CHEBI:30413"/>
    </ligand>
</feature>
<comment type="catalytic activity">
    <reaction evidence="9">
        <text>2 H2O2 = O2 + 2 H2O</text>
        <dbReference type="Rhea" id="RHEA:20309"/>
        <dbReference type="ChEBI" id="CHEBI:15377"/>
        <dbReference type="ChEBI" id="CHEBI:15379"/>
        <dbReference type="ChEBI" id="CHEBI:16240"/>
        <dbReference type="EC" id="1.11.1.6"/>
    </reaction>
</comment>
<dbReference type="GO" id="GO:0020037">
    <property type="term" value="F:heme binding"/>
    <property type="evidence" value="ECO:0007669"/>
    <property type="project" value="UniProtKB-UniRule"/>
</dbReference>
<feature type="binding site" evidence="11">
    <location>
        <position position="375"/>
    </location>
    <ligand>
        <name>heme</name>
        <dbReference type="ChEBI" id="CHEBI:30413"/>
    </ligand>
</feature>
<dbReference type="PRINTS" id="PR00067">
    <property type="entry name" value="CATALASE"/>
</dbReference>
<organism evidence="14 15">
    <name type="scientific">Mesobacillus persicus</name>
    <dbReference type="NCBI Taxonomy" id="930146"/>
    <lineage>
        <taxon>Bacteria</taxon>
        <taxon>Bacillati</taxon>
        <taxon>Bacillota</taxon>
        <taxon>Bacilli</taxon>
        <taxon>Bacillales</taxon>
        <taxon>Bacillaceae</taxon>
        <taxon>Mesobacillus</taxon>
    </lineage>
</organism>
<evidence type="ECO:0000256" key="1">
    <source>
        <dbReference type="ARBA" id="ARBA00001971"/>
    </source>
</evidence>
<evidence type="ECO:0000256" key="8">
    <source>
        <dbReference type="ARBA" id="ARBA00023324"/>
    </source>
</evidence>
<evidence type="ECO:0000256" key="2">
    <source>
        <dbReference type="ARBA" id="ARBA00012314"/>
    </source>
</evidence>
<dbReference type="Proteomes" id="UP000198553">
    <property type="component" value="Unassembled WGS sequence"/>
</dbReference>
<dbReference type="InterPro" id="IPR043156">
    <property type="entry name" value="Catalase_clade2_helical"/>
</dbReference>
<protein>
    <recommendedName>
        <fullName evidence="2 9">Catalase</fullName>
        <ecNumber evidence="2 9">1.11.1.6</ecNumber>
    </recommendedName>
</protein>
<dbReference type="Pfam" id="PF06628">
    <property type="entry name" value="Catalase-rel"/>
    <property type="match status" value="1"/>
</dbReference>
<feature type="region of interest" description="Disordered" evidence="12">
    <location>
        <begin position="1"/>
        <end position="24"/>
    </location>
</feature>
<dbReference type="GO" id="GO:0042744">
    <property type="term" value="P:hydrogen peroxide catabolic process"/>
    <property type="evidence" value="ECO:0007669"/>
    <property type="project" value="UniProtKB-UniRule"/>
</dbReference>
<dbReference type="GO" id="GO:0004096">
    <property type="term" value="F:catalase activity"/>
    <property type="evidence" value="ECO:0007669"/>
    <property type="project" value="UniProtKB-UniRule"/>
</dbReference>
<evidence type="ECO:0000256" key="7">
    <source>
        <dbReference type="ARBA" id="ARBA00023004"/>
    </source>
</evidence>
<dbReference type="AlphaFoldDB" id="A0A1H7YZY9"/>
<keyword evidence="7 9" id="KW-0408">Iron</keyword>
<keyword evidence="6 9" id="KW-0560">Oxidoreductase</keyword>
<comment type="function">
    <text evidence="9">Decomposes hydrogen peroxide into water and oxygen; serves to protect cells from the toxic effects of hydrogen peroxide.</text>
</comment>
<accession>A0A1H7YZY9</accession>
<keyword evidence="5 9" id="KW-0479">Metal-binding</keyword>
<dbReference type="PANTHER" id="PTHR42821">
    <property type="entry name" value="CATALASE"/>
    <property type="match status" value="1"/>
</dbReference>
<dbReference type="EMBL" id="FOBW01000003">
    <property type="protein sequence ID" value="SEM50817.1"/>
    <property type="molecule type" value="Genomic_DNA"/>
</dbReference>